<feature type="compositionally biased region" description="Pro residues" evidence="1">
    <location>
        <begin position="68"/>
        <end position="93"/>
    </location>
</feature>
<dbReference type="EMBL" id="AP009552">
    <property type="protein sequence ID" value="BAG03436.1"/>
    <property type="molecule type" value="Genomic_DNA"/>
</dbReference>
<keyword evidence="3" id="KW-1185">Reference proteome</keyword>
<protein>
    <submittedName>
        <fullName evidence="2">Uncharacterized protein</fullName>
    </submittedName>
</protein>
<gene>
    <name evidence="2" type="ordered locus">MAE_36140</name>
</gene>
<dbReference type="AlphaFoldDB" id="B0JNK6"/>
<feature type="region of interest" description="Disordered" evidence="1">
    <location>
        <begin position="67"/>
        <end position="106"/>
    </location>
</feature>
<name>B0JNK6_MICAN</name>
<dbReference type="Proteomes" id="UP000001510">
    <property type="component" value="Chromosome"/>
</dbReference>
<dbReference type="STRING" id="449447.MAE_36140"/>
<dbReference type="EnsemblBacteria" id="BAG03436">
    <property type="protein sequence ID" value="BAG03436"/>
    <property type="gene ID" value="MAE_36140"/>
</dbReference>
<reference evidence="2 3" key="1">
    <citation type="journal article" date="2007" name="DNA Res.">
        <title>Complete genomic structure of the bloom-forming toxic cyanobacterium Microcystis aeruginosa NIES-843.</title>
        <authorList>
            <person name="Kaneko T."/>
            <person name="Nakajima N."/>
            <person name="Okamoto S."/>
            <person name="Suzuki I."/>
            <person name="Tanabe Y."/>
            <person name="Tamaoki M."/>
            <person name="Nakamura Y."/>
            <person name="Kasai F."/>
            <person name="Watanabe A."/>
            <person name="Kawashima K."/>
            <person name="Kishida Y."/>
            <person name="Ono A."/>
            <person name="Shimizu Y."/>
            <person name="Takahashi C."/>
            <person name="Minami C."/>
            <person name="Fujishiro T."/>
            <person name="Kohara M."/>
            <person name="Katoh M."/>
            <person name="Nakazaki N."/>
            <person name="Nakayama S."/>
            <person name="Yamada M."/>
            <person name="Tabata S."/>
            <person name="Watanabe M.M."/>
        </authorList>
    </citation>
    <scope>NUCLEOTIDE SEQUENCE [LARGE SCALE GENOMIC DNA]</scope>
    <source>
        <strain evidence="3">NIES-843 / IAM M-247</strain>
    </source>
</reference>
<evidence type="ECO:0000313" key="3">
    <source>
        <dbReference type="Proteomes" id="UP000001510"/>
    </source>
</evidence>
<proteinExistence type="predicted"/>
<organism evidence="2 3">
    <name type="scientific">Microcystis aeruginosa (strain NIES-843 / IAM M-2473)</name>
    <dbReference type="NCBI Taxonomy" id="449447"/>
    <lineage>
        <taxon>Bacteria</taxon>
        <taxon>Bacillati</taxon>
        <taxon>Cyanobacteriota</taxon>
        <taxon>Cyanophyceae</taxon>
        <taxon>Oscillatoriophycideae</taxon>
        <taxon>Chroococcales</taxon>
        <taxon>Microcystaceae</taxon>
        <taxon>Microcystis</taxon>
    </lineage>
</organism>
<evidence type="ECO:0000313" key="2">
    <source>
        <dbReference type="EMBL" id="BAG03436.1"/>
    </source>
</evidence>
<dbReference type="HOGENOM" id="CLU_2024051_0_0_3"/>
<dbReference type="KEGG" id="mar:MAE_36140"/>
<sequence length="122" mass="14029">MKPLYRKTLLRFLPIVFNLERANQLSLLPDKDLAYLCPLIEPYQVTKNRDYFYLFFLHPTPYTLHPTPHTPLPHTPHPTPHTPHPTPHTPHPTPHTRYSRAGSRLPTPCFKTGLTTFAVSGS</sequence>
<accession>B0JNK6</accession>
<evidence type="ECO:0000256" key="1">
    <source>
        <dbReference type="SAM" id="MobiDB-lite"/>
    </source>
</evidence>
<dbReference type="eggNOG" id="COG3464">
    <property type="taxonomic scope" value="Bacteria"/>
</dbReference>
<dbReference type="PaxDb" id="449447-MAE_36140"/>